<sequence>MSILRFNGYKVQEMAYKRNAHYQPAKKQIELDPKITTKIDITDNDINITLTVMIGSLEKGSMPFQVRCSIIGNFTYNPVEDNTNIGIDTFVRRNAVAILYPYARAIIATLTTTSNEFPGYNMPTINVAKLLTQDDSN</sequence>
<dbReference type="EMBL" id="BKAM01000055">
    <property type="protein sequence ID" value="GEP73179.1"/>
    <property type="molecule type" value="Genomic_DNA"/>
</dbReference>
<dbReference type="GO" id="GO:0051082">
    <property type="term" value="F:unfolded protein binding"/>
    <property type="evidence" value="ECO:0007669"/>
    <property type="project" value="InterPro"/>
</dbReference>
<protein>
    <recommendedName>
        <fullName evidence="4">Preprotein translocase subunit SecB</fullName>
    </recommendedName>
</protein>
<dbReference type="GO" id="GO:0015031">
    <property type="term" value="P:protein transport"/>
    <property type="evidence" value="ECO:0007669"/>
    <property type="project" value="InterPro"/>
</dbReference>
<evidence type="ECO:0000313" key="3">
    <source>
        <dbReference type="Proteomes" id="UP000321569"/>
    </source>
</evidence>
<dbReference type="RefSeq" id="WP_054748528.1">
    <property type="nucleotide sequence ID" value="NZ_BKAM01000055.1"/>
</dbReference>
<dbReference type="Gene3D" id="3.10.420.10">
    <property type="entry name" value="SecB-like"/>
    <property type="match status" value="1"/>
</dbReference>
<dbReference type="STRING" id="1423795.FD12_GL002661"/>
<dbReference type="InterPro" id="IPR003708">
    <property type="entry name" value="SecB"/>
</dbReference>
<dbReference type="SUPFAM" id="SSF54611">
    <property type="entry name" value="SecB-like"/>
    <property type="match status" value="1"/>
</dbReference>
<name>A0A512PPP3_9LACO</name>
<accession>A0A512PPP3</accession>
<dbReference type="AlphaFoldDB" id="A0A512PPP3"/>
<proteinExistence type="inferred from homology"/>
<evidence type="ECO:0008006" key="4">
    <source>
        <dbReference type="Google" id="ProtNLM"/>
    </source>
</evidence>
<evidence type="ECO:0000256" key="1">
    <source>
        <dbReference type="ARBA" id="ARBA00009990"/>
    </source>
</evidence>
<gene>
    <name evidence="2" type="ORF">LRA02_20470</name>
</gene>
<reference evidence="2 3" key="1">
    <citation type="submission" date="2019-07" db="EMBL/GenBank/DDBJ databases">
        <title>Whole genome shotgun sequence of Lactobacillus rapi NBRC 109618.</title>
        <authorList>
            <person name="Hosoyama A."/>
            <person name="Uohara A."/>
            <person name="Ohji S."/>
            <person name="Ichikawa N."/>
        </authorList>
    </citation>
    <scope>NUCLEOTIDE SEQUENCE [LARGE SCALE GENOMIC DNA]</scope>
    <source>
        <strain evidence="2 3">NBRC 109618</strain>
    </source>
</reference>
<comment type="caution">
    <text evidence="2">The sequence shown here is derived from an EMBL/GenBank/DDBJ whole genome shotgun (WGS) entry which is preliminary data.</text>
</comment>
<dbReference type="OrthoDB" id="1699164at2"/>
<evidence type="ECO:0000313" key="2">
    <source>
        <dbReference type="EMBL" id="GEP73179.1"/>
    </source>
</evidence>
<dbReference type="Proteomes" id="UP000321569">
    <property type="component" value="Unassembled WGS sequence"/>
</dbReference>
<organism evidence="2 3">
    <name type="scientific">Lentilactobacillus rapi</name>
    <dbReference type="NCBI Taxonomy" id="481723"/>
    <lineage>
        <taxon>Bacteria</taxon>
        <taxon>Bacillati</taxon>
        <taxon>Bacillota</taxon>
        <taxon>Bacilli</taxon>
        <taxon>Lactobacillales</taxon>
        <taxon>Lactobacillaceae</taxon>
        <taxon>Lentilactobacillus</taxon>
    </lineage>
</organism>
<dbReference type="GO" id="GO:0051262">
    <property type="term" value="P:protein tetramerization"/>
    <property type="evidence" value="ECO:0007669"/>
    <property type="project" value="InterPro"/>
</dbReference>
<dbReference type="InterPro" id="IPR035958">
    <property type="entry name" value="SecB-like_sf"/>
</dbReference>
<dbReference type="Pfam" id="PF02556">
    <property type="entry name" value="SecB"/>
    <property type="match status" value="1"/>
</dbReference>
<comment type="similarity">
    <text evidence="1">Belongs to the SecB family.</text>
</comment>